<dbReference type="InterPro" id="IPR018961">
    <property type="entry name" value="DnaJ_homolog_subfam-C_membr-28"/>
</dbReference>
<dbReference type="EMBL" id="QGGR01000038">
    <property type="protein sequence ID" value="PWK30460.1"/>
    <property type="molecule type" value="Genomic_DNA"/>
</dbReference>
<name>A0A316EM16_9ACTN</name>
<accession>A0A316EM16</accession>
<organism evidence="2 3">
    <name type="scientific">Actinoplanes xinjiangensis</name>
    <dbReference type="NCBI Taxonomy" id="512350"/>
    <lineage>
        <taxon>Bacteria</taxon>
        <taxon>Bacillati</taxon>
        <taxon>Actinomycetota</taxon>
        <taxon>Actinomycetes</taxon>
        <taxon>Micromonosporales</taxon>
        <taxon>Micromonosporaceae</taxon>
        <taxon>Actinoplanes</taxon>
    </lineage>
</organism>
<keyword evidence="3" id="KW-1185">Reference proteome</keyword>
<dbReference type="AlphaFoldDB" id="A0A316EM16"/>
<protein>
    <submittedName>
        <fullName evidence="2">Uncharacterized protein DUF1992</fullName>
    </submittedName>
</protein>
<evidence type="ECO:0000259" key="1">
    <source>
        <dbReference type="Pfam" id="PF09350"/>
    </source>
</evidence>
<evidence type="ECO:0000313" key="3">
    <source>
        <dbReference type="Proteomes" id="UP000245697"/>
    </source>
</evidence>
<comment type="caution">
    <text evidence="2">The sequence shown here is derived from an EMBL/GenBank/DDBJ whole genome shotgun (WGS) entry which is preliminary data.</text>
</comment>
<sequence>MDSGVAMTERKPIGVSFESWIDQQITEAAERGAFDNLPGTGKALPPGGDDEDWWIRGYLEREEVPADVALPLPLLLRKESEDLDDTVRDLPTEEKVRAAIADLNRRIEESWRRPAHPGLFVRKVDPEPVVALWLATRPTLPPPEDPPPPTRPPWWRRLFTLPS</sequence>
<proteinExistence type="predicted"/>
<dbReference type="Proteomes" id="UP000245697">
    <property type="component" value="Unassembled WGS sequence"/>
</dbReference>
<reference evidence="2 3" key="1">
    <citation type="submission" date="2018-05" db="EMBL/GenBank/DDBJ databases">
        <title>Genomic Encyclopedia of Archaeal and Bacterial Type Strains, Phase II (KMG-II): from individual species to whole genera.</title>
        <authorList>
            <person name="Goeker M."/>
        </authorList>
    </citation>
    <scope>NUCLEOTIDE SEQUENCE [LARGE SCALE GENOMIC DNA]</scope>
    <source>
        <strain evidence="2 3">DSM 45184</strain>
    </source>
</reference>
<gene>
    <name evidence="2" type="ORF">BC793_13821</name>
</gene>
<feature type="domain" description="DnaJ homologue subfamily C member 28 conserved" evidence="1">
    <location>
        <begin position="20"/>
        <end position="88"/>
    </location>
</feature>
<evidence type="ECO:0000313" key="2">
    <source>
        <dbReference type="EMBL" id="PWK30460.1"/>
    </source>
</evidence>
<dbReference type="Pfam" id="PF09350">
    <property type="entry name" value="DJC28_CD"/>
    <property type="match status" value="1"/>
</dbReference>